<feature type="transmembrane region" description="Helical" evidence="1">
    <location>
        <begin position="43"/>
        <end position="62"/>
    </location>
</feature>
<dbReference type="SUPFAM" id="SSF48317">
    <property type="entry name" value="Acid phosphatase/Vanadium-dependent haloperoxidase"/>
    <property type="match status" value="1"/>
</dbReference>
<dbReference type="SMART" id="SM00014">
    <property type="entry name" value="acidPPc"/>
    <property type="match status" value="1"/>
</dbReference>
<dbReference type="Proteomes" id="UP000321389">
    <property type="component" value="Chromosome"/>
</dbReference>
<keyword evidence="1" id="KW-0812">Transmembrane</keyword>
<dbReference type="InterPro" id="IPR036938">
    <property type="entry name" value="PAP2/HPO_sf"/>
</dbReference>
<evidence type="ECO:0000256" key="2">
    <source>
        <dbReference type="SAM" id="SignalP"/>
    </source>
</evidence>
<sequence length="222" mass="23393">MSLIAVLAAVATLALAAFDVPVTAALSSVPAFVAVSMSLTDIAAVSLHVVGWLTIFLVLFVVDWNSRNRRHRFALGSYAGQAGFAFLAVSGSGLLTRGAKFLIGRARPEMELGPAHFAPFDDAYDFGSFPSGHGTVAGALTVAAVALWPRAAPVILPLGMLLASFRVGAGAHWPSDALAGFAVGALFALWLARWLARRNVVFRPAGDGLLPRPRFVRYRHGG</sequence>
<protein>
    <submittedName>
        <fullName evidence="4">Phosphatase PAP2 family protein</fullName>
    </submittedName>
</protein>
<organism evidence="4 5">
    <name type="scientific">Nitratireductor mangrovi</name>
    <dbReference type="NCBI Taxonomy" id="2599600"/>
    <lineage>
        <taxon>Bacteria</taxon>
        <taxon>Pseudomonadati</taxon>
        <taxon>Pseudomonadota</taxon>
        <taxon>Alphaproteobacteria</taxon>
        <taxon>Hyphomicrobiales</taxon>
        <taxon>Phyllobacteriaceae</taxon>
        <taxon>Nitratireductor</taxon>
    </lineage>
</organism>
<dbReference type="EMBL" id="CP042301">
    <property type="protein sequence ID" value="QDZ00971.2"/>
    <property type="molecule type" value="Genomic_DNA"/>
</dbReference>
<reference evidence="4" key="1">
    <citation type="submission" date="2020-04" db="EMBL/GenBank/DDBJ databases">
        <title>Nitratireductor sp. nov. isolated from mangrove soil.</title>
        <authorList>
            <person name="Ye Y."/>
        </authorList>
    </citation>
    <scope>NUCLEOTIDE SEQUENCE</scope>
    <source>
        <strain evidence="4">SY7</strain>
    </source>
</reference>
<feature type="transmembrane region" description="Helical" evidence="1">
    <location>
        <begin position="129"/>
        <end position="147"/>
    </location>
</feature>
<keyword evidence="1" id="KW-1133">Transmembrane helix</keyword>
<keyword evidence="1" id="KW-0472">Membrane</keyword>
<accession>A0A5B8KZF1</accession>
<name>A0A5B8KZF1_9HYPH</name>
<feature type="chain" id="PRO_5026354359" evidence="2">
    <location>
        <begin position="17"/>
        <end position="222"/>
    </location>
</feature>
<dbReference type="RefSeq" id="WP_167812756.1">
    <property type="nucleotide sequence ID" value="NZ_CP042301.2"/>
</dbReference>
<keyword evidence="5" id="KW-1185">Reference proteome</keyword>
<dbReference type="Gene3D" id="1.20.144.10">
    <property type="entry name" value="Phosphatidic acid phosphatase type 2/haloperoxidase"/>
    <property type="match status" value="2"/>
</dbReference>
<dbReference type="InterPro" id="IPR000326">
    <property type="entry name" value="PAP2/HPO"/>
</dbReference>
<evidence type="ECO:0000259" key="3">
    <source>
        <dbReference type="SMART" id="SM00014"/>
    </source>
</evidence>
<feature type="signal peptide" evidence="2">
    <location>
        <begin position="1"/>
        <end position="16"/>
    </location>
</feature>
<evidence type="ECO:0000313" key="4">
    <source>
        <dbReference type="EMBL" id="QDZ00971.2"/>
    </source>
</evidence>
<dbReference type="AlphaFoldDB" id="A0A5B8KZF1"/>
<evidence type="ECO:0000313" key="5">
    <source>
        <dbReference type="Proteomes" id="UP000321389"/>
    </source>
</evidence>
<feature type="transmembrane region" description="Helical" evidence="1">
    <location>
        <begin position="154"/>
        <end position="171"/>
    </location>
</feature>
<feature type="transmembrane region" description="Helical" evidence="1">
    <location>
        <begin position="177"/>
        <end position="196"/>
    </location>
</feature>
<feature type="domain" description="Phosphatidic acid phosphatase type 2/haloperoxidase" evidence="3">
    <location>
        <begin position="81"/>
        <end position="192"/>
    </location>
</feature>
<proteinExistence type="predicted"/>
<dbReference type="Pfam" id="PF01569">
    <property type="entry name" value="PAP2"/>
    <property type="match status" value="1"/>
</dbReference>
<gene>
    <name evidence="4" type="ORF">FQ775_11585</name>
</gene>
<feature type="transmembrane region" description="Helical" evidence="1">
    <location>
        <begin position="74"/>
        <end position="95"/>
    </location>
</feature>
<dbReference type="KEGG" id="niy:FQ775_11585"/>
<keyword evidence="2" id="KW-0732">Signal</keyword>
<evidence type="ECO:0000256" key="1">
    <source>
        <dbReference type="SAM" id="Phobius"/>
    </source>
</evidence>